<dbReference type="PANTHER" id="PTHR36509">
    <property type="entry name" value="BLL3101 PROTEIN"/>
    <property type="match status" value="1"/>
</dbReference>
<gene>
    <name evidence="2" type="ORF">FHS81_002108</name>
</gene>
<dbReference type="InterPro" id="IPR037049">
    <property type="entry name" value="DUF1214_C_sf"/>
</dbReference>
<reference evidence="2 3" key="1">
    <citation type="submission" date="2020-08" db="EMBL/GenBank/DDBJ databases">
        <title>Genomic Encyclopedia of Type Strains, Phase IV (KMG-IV): sequencing the most valuable type-strain genomes for metagenomic binning, comparative biology and taxonomic classification.</title>
        <authorList>
            <person name="Goeker M."/>
        </authorList>
    </citation>
    <scope>NUCLEOTIDE SEQUENCE [LARGE SCALE GENOMIC DNA]</scope>
    <source>
        <strain evidence="2 3">DSM 28760</strain>
    </source>
</reference>
<protein>
    <recommendedName>
        <fullName evidence="1">DUF1214 domain-containing protein</fullName>
    </recommendedName>
</protein>
<dbReference type="Gene3D" id="2.60.120.600">
    <property type="entry name" value="Domain of unknown function DUF1214, C-terminal domain"/>
    <property type="match status" value="1"/>
</dbReference>
<sequence length="192" mass="20152">MRTVFLILVALAVAAVTGLGSAYYMTMGEPPFGQARVGPWQAWPEIGSAAVDPYARAVVAREGALPLGAGEGLAFHAVEDSEGRAFDSACTYAVRGGVPVSRAWTLTVFDDAGDMPSNATGRNGFTSHEILRTPDGAIDIALARDVQPGNWLMLPGQGGFRLILRLYGTSVSAMTGVIEDGGLLRIDRLACP</sequence>
<name>A0A7W6EHC5_9HYPH</name>
<dbReference type="Pfam" id="PF06742">
    <property type="entry name" value="DUF1214"/>
    <property type="match status" value="1"/>
</dbReference>
<evidence type="ECO:0000313" key="2">
    <source>
        <dbReference type="EMBL" id="MBB3810020.1"/>
    </source>
</evidence>
<dbReference type="InterPro" id="IPR010621">
    <property type="entry name" value="DUF1214"/>
</dbReference>
<accession>A0A7W6EHC5</accession>
<dbReference type="EMBL" id="JACICC010000004">
    <property type="protein sequence ID" value="MBB3810020.1"/>
    <property type="molecule type" value="Genomic_DNA"/>
</dbReference>
<dbReference type="SUPFAM" id="SSF160935">
    <property type="entry name" value="VPA0735-like"/>
    <property type="match status" value="1"/>
</dbReference>
<dbReference type="PANTHER" id="PTHR36509:SF2">
    <property type="entry name" value="BLL3101 PROTEIN"/>
    <property type="match status" value="1"/>
</dbReference>
<dbReference type="AlphaFoldDB" id="A0A7W6EHC5"/>
<keyword evidence="3" id="KW-1185">Reference proteome</keyword>
<feature type="domain" description="DUF1214" evidence="1">
    <location>
        <begin position="72"/>
        <end position="169"/>
    </location>
</feature>
<proteinExistence type="predicted"/>
<organism evidence="2 3">
    <name type="scientific">Pseudochelatococcus contaminans</name>
    <dbReference type="NCBI Taxonomy" id="1538103"/>
    <lineage>
        <taxon>Bacteria</taxon>
        <taxon>Pseudomonadati</taxon>
        <taxon>Pseudomonadota</taxon>
        <taxon>Alphaproteobacteria</taxon>
        <taxon>Hyphomicrobiales</taxon>
        <taxon>Chelatococcaceae</taxon>
        <taxon>Pseudochelatococcus</taxon>
    </lineage>
</organism>
<comment type="caution">
    <text evidence="2">The sequence shown here is derived from an EMBL/GenBank/DDBJ whole genome shotgun (WGS) entry which is preliminary data.</text>
</comment>
<evidence type="ECO:0000313" key="3">
    <source>
        <dbReference type="Proteomes" id="UP000537592"/>
    </source>
</evidence>
<evidence type="ECO:0000259" key="1">
    <source>
        <dbReference type="Pfam" id="PF06742"/>
    </source>
</evidence>
<dbReference type="InterPro" id="IPR012038">
    <property type="entry name" value="UCP009471"/>
</dbReference>
<dbReference type="PIRSF" id="PIRSF009471">
    <property type="entry name" value="UCP009471"/>
    <property type="match status" value="1"/>
</dbReference>
<dbReference type="Proteomes" id="UP000537592">
    <property type="component" value="Unassembled WGS sequence"/>
</dbReference>